<keyword evidence="1" id="KW-0805">Transcription regulation</keyword>
<proteinExistence type="predicted"/>
<dbReference type="InterPro" id="IPR001845">
    <property type="entry name" value="HTH_ArsR_DNA-bd_dom"/>
</dbReference>
<protein>
    <submittedName>
        <fullName evidence="5">Metalloregulator ArsR/SmtB family transcription factor</fullName>
    </submittedName>
</protein>
<dbReference type="PANTHER" id="PTHR33154:SF12">
    <property type="entry name" value="TRANSCRIPTIONAL REGULATORY PROTEIN"/>
    <property type="match status" value="1"/>
</dbReference>
<dbReference type="InterPro" id="IPR051081">
    <property type="entry name" value="HTH_MetalResp_TranReg"/>
</dbReference>
<dbReference type="Proteomes" id="UP000466794">
    <property type="component" value="Unassembled WGS sequence"/>
</dbReference>
<dbReference type="Pfam" id="PF12840">
    <property type="entry name" value="HTH_20"/>
    <property type="match status" value="1"/>
</dbReference>
<keyword evidence="2" id="KW-0238">DNA-binding</keyword>
<dbReference type="SUPFAM" id="SSF46785">
    <property type="entry name" value="Winged helix' DNA-binding domain"/>
    <property type="match status" value="1"/>
</dbReference>
<keyword evidence="6" id="KW-1185">Reference proteome</keyword>
<dbReference type="InterPro" id="IPR011991">
    <property type="entry name" value="ArsR-like_HTH"/>
</dbReference>
<feature type="domain" description="HTH arsR-type" evidence="4">
    <location>
        <begin position="6"/>
        <end position="101"/>
    </location>
</feature>
<dbReference type="GO" id="GO:0003700">
    <property type="term" value="F:DNA-binding transcription factor activity"/>
    <property type="evidence" value="ECO:0007669"/>
    <property type="project" value="InterPro"/>
</dbReference>
<evidence type="ECO:0000313" key="5">
    <source>
        <dbReference type="EMBL" id="MVU76736.1"/>
    </source>
</evidence>
<evidence type="ECO:0000313" key="6">
    <source>
        <dbReference type="Proteomes" id="UP000466794"/>
    </source>
</evidence>
<dbReference type="PANTHER" id="PTHR33154">
    <property type="entry name" value="TRANSCRIPTIONAL REGULATOR, ARSR FAMILY"/>
    <property type="match status" value="1"/>
</dbReference>
<organism evidence="5 6">
    <name type="scientific">Nocardia terrae</name>
    <dbReference type="NCBI Taxonomy" id="2675851"/>
    <lineage>
        <taxon>Bacteria</taxon>
        <taxon>Bacillati</taxon>
        <taxon>Actinomycetota</taxon>
        <taxon>Actinomycetes</taxon>
        <taxon>Mycobacteriales</taxon>
        <taxon>Nocardiaceae</taxon>
        <taxon>Nocardia</taxon>
    </lineage>
</organism>
<keyword evidence="3" id="KW-0804">Transcription</keyword>
<sequence>MRYLPQPATGDIEFVAVMHALSDQVRLRLLATLADDAEHACAAAAEGIDVHKSTMSHHFRVLRESGLITTRQDGRNRFVSLRRTDLDTRFPGVLDAALTAATSLDER</sequence>
<dbReference type="CDD" id="cd00090">
    <property type="entry name" value="HTH_ARSR"/>
    <property type="match status" value="1"/>
</dbReference>
<dbReference type="Gene3D" id="1.10.10.10">
    <property type="entry name" value="Winged helix-like DNA-binding domain superfamily/Winged helix DNA-binding domain"/>
    <property type="match status" value="1"/>
</dbReference>
<gene>
    <name evidence="5" type="ORF">GPX89_05680</name>
</gene>
<evidence type="ECO:0000259" key="4">
    <source>
        <dbReference type="PROSITE" id="PS50987"/>
    </source>
</evidence>
<name>A0A7K1UQW4_9NOCA</name>
<dbReference type="RefSeq" id="WP_157355454.1">
    <property type="nucleotide sequence ID" value="NZ_WRPP01000001.1"/>
</dbReference>
<dbReference type="NCBIfam" id="NF033788">
    <property type="entry name" value="HTH_metalloreg"/>
    <property type="match status" value="1"/>
</dbReference>
<reference evidence="5 6" key="1">
    <citation type="submission" date="2019-12" db="EMBL/GenBank/DDBJ databases">
        <title>Nocardia sp. nov. ET3-3 isolated from soil.</title>
        <authorList>
            <person name="Kanchanasin P."/>
            <person name="Tanasupawat S."/>
            <person name="Yuki M."/>
            <person name="Kudo T."/>
        </authorList>
    </citation>
    <scope>NUCLEOTIDE SEQUENCE [LARGE SCALE GENOMIC DNA]</scope>
    <source>
        <strain evidence="5 6">ET3-3</strain>
    </source>
</reference>
<dbReference type="PRINTS" id="PR00778">
    <property type="entry name" value="HTHARSR"/>
</dbReference>
<dbReference type="PROSITE" id="PS50987">
    <property type="entry name" value="HTH_ARSR_2"/>
    <property type="match status" value="1"/>
</dbReference>
<dbReference type="SMART" id="SM00418">
    <property type="entry name" value="HTH_ARSR"/>
    <property type="match status" value="1"/>
</dbReference>
<dbReference type="GO" id="GO:0003677">
    <property type="term" value="F:DNA binding"/>
    <property type="evidence" value="ECO:0007669"/>
    <property type="project" value="UniProtKB-KW"/>
</dbReference>
<evidence type="ECO:0000256" key="3">
    <source>
        <dbReference type="ARBA" id="ARBA00023163"/>
    </source>
</evidence>
<accession>A0A7K1UQW4</accession>
<dbReference type="InterPro" id="IPR036390">
    <property type="entry name" value="WH_DNA-bd_sf"/>
</dbReference>
<dbReference type="EMBL" id="WRPP01000001">
    <property type="protein sequence ID" value="MVU76736.1"/>
    <property type="molecule type" value="Genomic_DNA"/>
</dbReference>
<comment type="caution">
    <text evidence="5">The sequence shown here is derived from an EMBL/GenBank/DDBJ whole genome shotgun (WGS) entry which is preliminary data.</text>
</comment>
<dbReference type="AlphaFoldDB" id="A0A7K1UQW4"/>
<evidence type="ECO:0000256" key="1">
    <source>
        <dbReference type="ARBA" id="ARBA00023015"/>
    </source>
</evidence>
<dbReference type="InterPro" id="IPR036388">
    <property type="entry name" value="WH-like_DNA-bd_sf"/>
</dbReference>
<evidence type="ECO:0000256" key="2">
    <source>
        <dbReference type="ARBA" id="ARBA00023125"/>
    </source>
</evidence>